<feature type="compositionally biased region" description="Polar residues" evidence="1">
    <location>
        <begin position="443"/>
        <end position="456"/>
    </location>
</feature>
<feature type="compositionally biased region" description="Polar residues" evidence="1">
    <location>
        <begin position="633"/>
        <end position="647"/>
    </location>
</feature>
<dbReference type="Pfam" id="PF08208">
    <property type="entry name" value="RNA_polI_A34"/>
    <property type="match status" value="1"/>
</dbReference>
<feature type="compositionally biased region" description="Polar residues" evidence="1">
    <location>
        <begin position="567"/>
        <end position="576"/>
    </location>
</feature>
<feature type="compositionally biased region" description="Polar residues" evidence="1">
    <location>
        <begin position="584"/>
        <end position="598"/>
    </location>
</feature>
<organism evidence="2">
    <name type="scientific">Lygus hesperus</name>
    <name type="common">Western plant bug</name>
    <dbReference type="NCBI Taxonomy" id="30085"/>
    <lineage>
        <taxon>Eukaryota</taxon>
        <taxon>Metazoa</taxon>
        <taxon>Ecdysozoa</taxon>
        <taxon>Arthropoda</taxon>
        <taxon>Hexapoda</taxon>
        <taxon>Insecta</taxon>
        <taxon>Pterygota</taxon>
        <taxon>Neoptera</taxon>
        <taxon>Paraneoptera</taxon>
        <taxon>Hemiptera</taxon>
        <taxon>Heteroptera</taxon>
        <taxon>Panheteroptera</taxon>
        <taxon>Cimicomorpha</taxon>
        <taxon>Miridae</taxon>
        <taxon>Mirini</taxon>
        <taxon>Lygus</taxon>
    </lineage>
</organism>
<feature type="region of interest" description="Disordered" evidence="1">
    <location>
        <begin position="954"/>
        <end position="975"/>
    </location>
</feature>
<gene>
    <name evidence="3" type="ORF">CM83_89526</name>
    <name evidence="4" type="ORF">CM83_89538</name>
    <name evidence="2" type="ORF">CM83_89553</name>
    <name evidence="5" type="ORF">CM83_89570</name>
</gene>
<feature type="compositionally biased region" description="Polar residues" evidence="1">
    <location>
        <begin position="473"/>
        <end position="485"/>
    </location>
</feature>
<feature type="compositionally biased region" description="Polar residues" evidence="1">
    <location>
        <begin position="739"/>
        <end position="779"/>
    </location>
</feature>
<reference evidence="2" key="1">
    <citation type="journal article" date="2014" name="PLoS ONE">
        <title>Transcriptome-Based Identification of ABC Transporters in the Western Tarnished Plant Bug Lygus hesperus.</title>
        <authorList>
            <person name="Hull J.J."/>
            <person name="Chaney K."/>
            <person name="Geib S.M."/>
            <person name="Fabrick J.A."/>
            <person name="Brent C.S."/>
            <person name="Walsh D."/>
            <person name="Lavine L.C."/>
        </authorList>
    </citation>
    <scope>NUCLEOTIDE SEQUENCE</scope>
</reference>
<feature type="compositionally biased region" description="Polar residues" evidence="1">
    <location>
        <begin position="954"/>
        <end position="965"/>
    </location>
</feature>
<feature type="compositionally biased region" description="Basic and acidic residues" evidence="1">
    <location>
        <begin position="157"/>
        <end position="166"/>
    </location>
</feature>
<feature type="compositionally biased region" description="Basic and acidic residues" evidence="1">
    <location>
        <begin position="651"/>
        <end position="665"/>
    </location>
</feature>
<evidence type="ECO:0000256" key="1">
    <source>
        <dbReference type="SAM" id="MobiDB-lite"/>
    </source>
</evidence>
<dbReference type="InterPro" id="IPR013240">
    <property type="entry name" value="DNA-dir_RNA_pol1_su_RPA34"/>
</dbReference>
<dbReference type="EMBL" id="GBHO01032701">
    <property type="protein sequence ID" value="JAG10903.1"/>
    <property type="molecule type" value="Transcribed_RNA"/>
</dbReference>
<feature type="compositionally biased region" description="Polar residues" evidence="1">
    <location>
        <begin position="366"/>
        <end position="377"/>
    </location>
</feature>
<dbReference type="GO" id="GO:0006360">
    <property type="term" value="P:transcription by RNA polymerase I"/>
    <property type="evidence" value="ECO:0007669"/>
    <property type="project" value="InterPro"/>
</dbReference>
<protein>
    <submittedName>
        <fullName evidence="2">Uncharacterized protein</fullName>
    </submittedName>
</protein>
<feature type="compositionally biased region" description="Polar residues" evidence="1">
    <location>
        <begin position="123"/>
        <end position="138"/>
    </location>
</feature>
<dbReference type="EMBL" id="GBHO01018271">
    <property type="protein sequence ID" value="JAG25333.1"/>
    <property type="molecule type" value="Transcribed_RNA"/>
</dbReference>
<dbReference type="AlphaFoldDB" id="A0A0A9WWK4"/>
<dbReference type="EMBL" id="GBHO01032699">
    <property type="protein sequence ID" value="JAG10905.1"/>
    <property type="molecule type" value="Transcribed_RNA"/>
</dbReference>
<feature type="compositionally biased region" description="Acidic residues" evidence="1">
    <location>
        <begin position="345"/>
        <end position="355"/>
    </location>
</feature>
<feature type="compositionally biased region" description="Basic and acidic residues" evidence="1">
    <location>
        <begin position="457"/>
        <end position="468"/>
    </location>
</feature>
<feature type="compositionally biased region" description="Polar residues" evidence="1">
    <location>
        <begin position="318"/>
        <end position="337"/>
    </location>
</feature>
<feature type="compositionally biased region" description="Basic and acidic residues" evidence="1">
    <location>
        <begin position="181"/>
        <end position="197"/>
    </location>
</feature>
<feature type="compositionally biased region" description="Basic and acidic residues" evidence="1">
    <location>
        <begin position="386"/>
        <end position="400"/>
    </location>
</feature>
<reference evidence="2" key="2">
    <citation type="submission" date="2014-07" db="EMBL/GenBank/DDBJ databases">
        <authorList>
            <person name="Hull J."/>
        </authorList>
    </citation>
    <scope>NUCLEOTIDE SEQUENCE</scope>
</reference>
<name>A0A0A9WWK4_LYGHE</name>
<proteinExistence type="predicted"/>
<feature type="compositionally biased region" description="Basic and acidic residues" evidence="1">
    <location>
        <begin position="239"/>
        <end position="249"/>
    </location>
</feature>
<feature type="region of interest" description="Disordered" evidence="1">
    <location>
        <begin position="84"/>
        <end position="779"/>
    </location>
</feature>
<dbReference type="EMBL" id="GBHO01032700">
    <property type="protein sequence ID" value="JAG10904.1"/>
    <property type="molecule type" value="Transcribed_RNA"/>
</dbReference>
<evidence type="ECO:0000313" key="2">
    <source>
        <dbReference type="EMBL" id="JAG10903.1"/>
    </source>
</evidence>
<feature type="compositionally biased region" description="Basic and acidic residues" evidence="1">
    <location>
        <begin position="553"/>
        <end position="566"/>
    </location>
</feature>
<evidence type="ECO:0000313" key="3">
    <source>
        <dbReference type="EMBL" id="JAG10904.1"/>
    </source>
</evidence>
<feature type="compositionally biased region" description="Low complexity" evidence="1">
    <location>
        <begin position="199"/>
        <end position="218"/>
    </location>
</feature>
<feature type="compositionally biased region" description="Polar residues" evidence="1">
    <location>
        <begin position="510"/>
        <end position="519"/>
    </location>
</feature>
<sequence length="1004" mass="110174">MMMKGDIPIPSQIVEIIGEKNVADIYDGDSSDDSSVEVWKTNVKACSAEYYKNYSSKRTPARQRKRRVILNQLKVFQSFYVAQKGAQRKKESNEGESGYDSRGKSDSQKSTTRSKAAMPRATTLKSPSSQSDMFSTCSPVKEGGSNDSTPKKKVVRRRETLRKDIMTKSSDSSSSEEDCESERVQRLKPHSDAKESDSENSNDSDSSSNTSDNTSEKSPSSRLKKEEQNDLDVFNSVVELKDDKKDDSIVKGTVTSRNSDVDNPLKTISNKEVKDPSPQNQKTFKKNVIPGSSTLKKDSESETSSSEDDSKSRVVPSINISPFVTAPKNNTMVSEQPSVRKSDNSDSENDSDTSQENEIPDHKQPPNLNSKHSNDANSSSSSSESESEKPRRPSPKKEVQSESGSDDSDSTSRGPVLRGPLPSGNEPSSDSYQSEHEIIPATQELSGRFTSLANISTKRDTSGSDQDRLVGASKSSKLRSPSKQPKNPKLSDKEVDKKSSLTVLPVLKSSEGNVSSNYTDSEDDKVTLTNKPSSQYATIRQAQSSSSSDDSDSDHKGVDNSRKSVKETSLQGTPTESIPHRNDSQITRTNVTSFSNSPKAPIGGLPSKLKVERNNDSSSTSDSSDSEQEESANAKSLLSLNNHQDSLPQGKESRKNCHSDSKDNVRQQSPTKGLVGNNPRKRKADSISSTDGSDNEHKNKVRKIISPPENVPFNSTRNPEVDETSFPGSDISVIPKIKGSSTAMNYQGTMDNQETPRSLPSKSPSAPATKDPGSQFQKPGQLSIREFARPISTASLTTSQDNYETLKQEYFDAGYSNLKERYDFESYEGLLEEDLLDNDNEVYVVQCPREVDPMTLVGKEIDVSSKESVVELRVAGGQVVLHDIYCDLSDSEFGINVVVPSRNKKKFTLNTVPVNGRLTIVESVEVPQIDEFDISSPPRIPLPDNLRARNSFVGSDESTAQSISGSPRKISQGKLGRAIPKDHQVLFQTKNTIPLLKEKSQKRN</sequence>
<feature type="compositionally biased region" description="Basic and acidic residues" evidence="1">
    <location>
        <begin position="489"/>
        <end position="499"/>
    </location>
</feature>
<feature type="compositionally biased region" description="Basic and acidic residues" evidence="1">
    <location>
        <begin position="88"/>
        <end position="107"/>
    </location>
</feature>
<accession>A0A0A9WWK4</accession>
<evidence type="ECO:0000313" key="4">
    <source>
        <dbReference type="EMBL" id="JAG10905.1"/>
    </source>
</evidence>
<feature type="compositionally biased region" description="Polar residues" evidence="1">
    <location>
        <begin position="527"/>
        <end position="543"/>
    </location>
</feature>
<evidence type="ECO:0000313" key="5">
    <source>
        <dbReference type="EMBL" id="JAG25333.1"/>
    </source>
</evidence>